<dbReference type="Proteomes" id="UP000070483">
    <property type="component" value="Unassembled WGS sequence"/>
</dbReference>
<dbReference type="Pfam" id="PF00392">
    <property type="entry name" value="GntR"/>
    <property type="match status" value="1"/>
</dbReference>
<dbReference type="InterPro" id="IPR036388">
    <property type="entry name" value="WH-like_DNA-bd_sf"/>
</dbReference>
<accession>A0A134A178</accession>
<dbReference type="Gene3D" id="3.40.1410.10">
    <property type="entry name" value="Chorismate lyase-like"/>
    <property type="match status" value="1"/>
</dbReference>
<sequence length="241" mass="28230">MERYCEMSKYKEVYENIKKQIKDGKLKSKDYLKSEADLAIDYSCSVLTVRKALALLESEGYIQKIKGKKSIVLEKGDLKNISLTSIQTFQELNKIKNIDVKANLVSLYIVQGVEELMEKFNVSKTADFYKVVRTYSLDGEVVQYAISYFDRKIVTYLNDEIASKSIYEYLENELNLKISYSRREIKFRSATDEERRYINLENIDRVVVIETYAYLSNGNLFQYETITYHPDKFTFTAIAKR</sequence>
<dbReference type="SMART" id="SM00866">
    <property type="entry name" value="UTRA"/>
    <property type="match status" value="1"/>
</dbReference>
<dbReference type="PATRIC" id="fig|157687.3.peg.1794"/>
<name>A0A134A178_9FUSO</name>
<gene>
    <name evidence="5" type="ORF">HMPREF3180_01801</name>
</gene>
<reference evidence="6" key="1">
    <citation type="submission" date="2016-01" db="EMBL/GenBank/DDBJ databases">
        <authorList>
            <person name="Mitreva M."/>
            <person name="Pepin K.H."/>
            <person name="Mihindukulasuriya K.A."/>
            <person name="Fulton R."/>
            <person name="Fronick C."/>
            <person name="O'Laughlin M."/>
            <person name="Miner T."/>
            <person name="Herter B."/>
            <person name="Rosa B.A."/>
            <person name="Cordes M."/>
            <person name="Tomlinson C."/>
            <person name="Wollam A."/>
            <person name="Palsikar V.B."/>
            <person name="Mardis E.R."/>
            <person name="Wilson R.K."/>
        </authorList>
    </citation>
    <scope>NUCLEOTIDE SEQUENCE [LARGE SCALE GENOMIC DNA]</scope>
    <source>
        <strain evidence="6">KA00185</strain>
    </source>
</reference>
<dbReference type="SUPFAM" id="SSF46785">
    <property type="entry name" value="Winged helix' DNA-binding domain"/>
    <property type="match status" value="1"/>
</dbReference>
<dbReference type="EMBL" id="LSDD01000133">
    <property type="protein sequence ID" value="KXB61431.1"/>
    <property type="molecule type" value="Genomic_DNA"/>
</dbReference>
<evidence type="ECO:0000256" key="2">
    <source>
        <dbReference type="ARBA" id="ARBA00023125"/>
    </source>
</evidence>
<dbReference type="CDD" id="cd07377">
    <property type="entry name" value="WHTH_GntR"/>
    <property type="match status" value="1"/>
</dbReference>
<keyword evidence="1" id="KW-0805">Transcription regulation</keyword>
<dbReference type="STRING" id="157687.HMPREF3180_01801"/>
<dbReference type="SMART" id="SM00345">
    <property type="entry name" value="HTH_GNTR"/>
    <property type="match status" value="1"/>
</dbReference>
<keyword evidence="2" id="KW-0238">DNA-binding</keyword>
<dbReference type="PROSITE" id="PS50949">
    <property type="entry name" value="HTH_GNTR"/>
    <property type="match status" value="1"/>
</dbReference>
<dbReference type="GO" id="GO:0003677">
    <property type="term" value="F:DNA binding"/>
    <property type="evidence" value="ECO:0007669"/>
    <property type="project" value="UniProtKB-KW"/>
</dbReference>
<dbReference type="GO" id="GO:0003700">
    <property type="term" value="F:DNA-binding transcription factor activity"/>
    <property type="evidence" value="ECO:0007669"/>
    <property type="project" value="InterPro"/>
</dbReference>
<dbReference type="InterPro" id="IPR000524">
    <property type="entry name" value="Tscrpt_reg_HTH_GntR"/>
</dbReference>
<proteinExistence type="predicted"/>
<evidence type="ECO:0000256" key="3">
    <source>
        <dbReference type="ARBA" id="ARBA00023163"/>
    </source>
</evidence>
<keyword evidence="3" id="KW-0804">Transcription</keyword>
<keyword evidence="6" id="KW-1185">Reference proteome</keyword>
<dbReference type="SUPFAM" id="SSF64288">
    <property type="entry name" value="Chorismate lyase-like"/>
    <property type="match status" value="1"/>
</dbReference>
<dbReference type="InterPro" id="IPR036390">
    <property type="entry name" value="WH_DNA-bd_sf"/>
</dbReference>
<comment type="caution">
    <text evidence="5">The sequence shown here is derived from an EMBL/GenBank/DDBJ whole genome shotgun (WGS) entry which is preliminary data.</text>
</comment>
<dbReference type="Pfam" id="PF07702">
    <property type="entry name" value="UTRA"/>
    <property type="match status" value="1"/>
</dbReference>
<dbReference type="PANTHER" id="PTHR44846">
    <property type="entry name" value="MANNOSYL-D-GLYCERATE TRANSPORT/METABOLISM SYSTEM REPRESSOR MNGR-RELATED"/>
    <property type="match status" value="1"/>
</dbReference>
<dbReference type="PANTHER" id="PTHR44846:SF12">
    <property type="entry name" value="HTH-TYPE TRANSCRIPTIONAL REGULATOR TRER"/>
    <property type="match status" value="1"/>
</dbReference>
<organism evidence="5 6">
    <name type="scientific">Leptotrichia wadei</name>
    <dbReference type="NCBI Taxonomy" id="157687"/>
    <lineage>
        <taxon>Bacteria</taxon>
        <taxon>Fusobacteriati</taxon>
        <taxon>Fusobacteriota</taxon>
        <taxon>Fusobacteriia</taxon>
        <taxon>Fusobacteriales</taxon>
        <taxon>Leptotrichiaceae</taxon>
        <taxon>Leptotrichia</taxon>
    </lineage>
</organism>
<dbReference type="Gene3D" id="1.10.10.10">
    <property type="entry name" value="Winged helix-like DNA-binding domain superfamily/Winged helix DNA-binding domain"/>
    <property type="match status" value="1"/>
</dbReference>
<feature type="domain" description="HTH gntR-type" evidence="4">
    <location>
        <begin position="7"/>
        <end position="75"/>
    </location>
</feature>
<dbReference type="InterPro" id="IPR050679">
    <property type="entry name" value="Bact_HTH_transcr_reg"/>
</dbReference>
<evidence type="ECO:0000256" key="1">
    <source>
        <dbReference type="ARBA" id="ARBA00023015"/>
    </source>
</evidence>
<dbReference type="GO" id="GO:0045892">
    <property type="term" value="P:negative regulation of DNA-templated transcription"/>
    <property type="evidence" value="ECO:0007669"/>
    <property type="project" value="TreeGrafter"/>
</dbReference>
<evidence type="ECO:0000259" key="4">
    <source>
        <dbReference type="PROSITE" id="PS50949"/>
    </source>
</evidence>
<dbReference type="InterPro" id="IPR011663">
    <property type="entry name" value="UTRA"/>
</dbReference>
<protein>
    <submittedName>
        <fullName evidence="5">UbiC transcription regulator-associated domain protein</fullName>
    </submittedName>
</protein>
<dbReference type="AlphaFoldDB" id="A0A134A178"/>
<evidence type="ECO:0000313" key="6">
    <source>
        <dbReference type="Proteomes" id="UP000070483"/>
    </source>
</evidence>
<evidence type="ECO:0000313" key="5">
    <source>
        <dbReference type="EMBL" id="KXB61431.1"/>
    </source>
</evidence>
<dbReference type="InterPro" id="IPR028978">
    <property type="entry name" value="Chorismate_lyase_/UTRA_dom_sf"/>
</dbReference>